<keyword evidence="3" id="KW-0804">Transcription</keyword>
<evidence type="ECO:0000256" key="1">
    <source>
        <dbReference type="ARBA" id="ARBA00023015"/>
    </source>
</evidence>
<name>A0A085A7Z8_9ENTR</name>
<sequence>MEKWTFAQRLKIAMAEQGLNQSSLAVKVGVSQAAIQKLTSGRARSTTKLLALANALNVNPSWLESGSGPMRNIDSEQLLISNRNQKSEIAKTRLKAVVWEDMEQTEDGEFVHIPLINVNFSAGLGSCEVIDDESFSLVFRKYSLHKMGVSASQARLVRVSGDSMSPTLSDGDIVGINMAETEIRDGKTYAICHDDMLRIKTLVARPGEILIRSLNRDLYPDEVLDVQKFHSNVRVIGRVFWSSHTW</sequence>
<evidence type="ECO:0000256" key="2">
    <source>
        <dbReference type="ARBA" id="ARBA00023125"/>
    </source>
</evidence>
<evidence type="ECO:0000313" key="6">
    <source>
        <dbReference type="Proteomes" id="UP000028630"/>
    </source>
</evidence>
<dbReference type="InterPro" id="IPR001387">
    <property type="entry name" value="Cro/C1-type_HTH"/>
</dbReference>
<dbReference type="Gene3D" id="1.10.260.40">
    <property type="entry name" value="lambda repressor-like DNA-binding domains"/>
    <property type="match status" value="1"/>
</dbReference>
<keyword evidence="1" id="KW-0805">Transcription regulation</keyword>
<reference evidence="6" key="1">
    <citation type="submission" date="2014-05" db="EMBL/GenBank/DDBJ databases">
        <title>ATOL: Assembling a taxonomically balanced genome-scale reconstruction of the evolutionary history of the Enterobacteriaceae.</title>
        <authorList>
            <person name="Plunkett G. III"/>
            <person name="Neeno-Eckwall E.C."/>
            <person name="Glasner J.D."/>
            <person name="Perna N.T."/>
        </authorList>
    </citation>
    <scope>NUCLEOTIDE SEQUENCE [LARGE SCALE GENOMIC DNA]</scope>
    <source>
        <strain evidence="6">ATCC 49490</strain>
    </source>
</reference>
<dbReference type="eggNOG" id="COG2932">
    <property type="taxonomic scope" value="Bacteria"/>
</dbReference>
<dbReference type="SUPFAM" id="SSF47413">
    <property type="entry name" value="lambda repressor-like DNA-binding domains"/>
    <property type="match status" value="1"/>
</dbReference>
<dbReference type="EMBL" id="JMTB01000083">
    <property type="protein sequence ID" value="KFC06343.1"/>
    <property type="molecule type" value="Genomic_DNA"/>
</dbReference>
<dbReference type="OrthoDB" id="9791537at2"/>
<dbReference type="RefSeq" id="WP_072011978.1">
    <property type="nucleotide sequence ID" value="NZ_JMTB01000083.1"/>
</dbReference>
<evidence type="ECO:0000256" key="3">
    <source>
        <dbReference type="ARBA" id="ARBA00023163"/>
    </source>
</evidence>
<gene>
    <name evidence="5" type="ORF">GTGU_02639</name>
</gene>
<evidence type="ECO:0000259" key="4">
    <source>
        <dbReference type="PROSITE" id="PS50943"/>
    </source>
</evidence>
<dbReference type="PROSITE" id="PS50943">
    <property type="entry name" value="HTH_CROC1"/>
    <property type="match status" value="1"/>
</dbReference>
<dbReference type="CDD" id="cd00093">
    <property type="entry name" value="HTH_XRE"/>
    <property type="match status" value="1"/>
</dbReference>
<dbReference type="PANTHER" id="PTHR40661">
    <property type="match status" value="1"/>
</dbReference>
<dbReference type="InterPro" id="IPR010982">
    <property type="entry name" value="Lambda_DNA-bd_dom_sf"/>
</dbReference>
<dbReference type="SMART" id="SM00530">
    <property type="entry name" value="HTH_XRE"/>
    <property type="match status" value="1"/>
</dbReference>
<protein>
    <submittedName>
        <fullName evidence="5">Helix-turn-helix family protein</fullName>
    </submittedName>
</protein>
<dbReference type="PANTHER" id="PTHR40661:SF2">
    <property type="entry name" value="HTH-TYPE TRANSCRIPTIONAL REGULATOR PRTR"/>
    <property type="match status" value="1"/>
</dbReference>
<dbReference type="CDD" id="cd06529">
    <property type="entry name" value="S24_LexA-like"/>
    <property type="match status" value="1"/>
</dbReference>
<evidence type="ECO:0000313" key="5">
    <source>
        <dbReference type="EMBL" id="KFC06343.1"/>
    </source>
</evidence>
<accession>A0A085A7Z8</accession>
<keyword evidence="6" id="KW-1185">Reference proteome</keyword>
<dbReference type="Gene3D" id="2.10.109.10">
    <property type="entry name" value="Umud Fragment, subunit A"/>
    <property type="match status" value="1"/>
</dbReference>
<dbReference type="Pfam" id="PF00717">
    <property type="entry name" value="Peptidase_S24"/>
    <property type="match status" value="1"/>
</dbReference>
<dbReference type="GO" id="GO:0003677">
    <property type="term" value="F:DNA binding"/>
    <property type="evidence" value="ECO:0007669"/>
    <property type="project" value="UniProtKB-KW"/>
</dbReference>
<dbReference type="InterPro" id="IPR039418">
    <property type="entry name" value="LexA-like"/>
</dbReference>
<dbReference type="SUPFAM" id="SSF51306">
    <property type="entry name" value="LexA/Signal peptidase"/>
    <property type="match status" value="1"/>
</dbReference>
<organism evidence="5 6">
    <name type="scientific">Trabulsiella guamensis ATCC 49490</name>
    <dbReference type="NCBI Taxonomy" id="1005994"/>
    <lineage>
        <taxon>Bacteria</taxon>
        <taxon>Pseudomonadati</taxon>
        <taxon>Pseudomonadota</taxon>
        <taxon>Gammaproteobacteria</taxon>
        <taxon>Enterobacterales</taxon>
        <taxon>Enterobacteriaceae</taxon>
        <taxon>Trabulsiella</taxon>
    </lineage>
</organism>
<dbReference type="Pfam" id="PF01381">
    <property type="entry name" value="HTH_3"/>
    <property type="match status" value="1"/>
</dbReference>
<dbReference type="InterPro" id="IPR015927">
    <property type="entry name" value="Peptidase_S24_S26A/B/C"/>
</dbReference>
<keyword evidence="2" id="KW-0238">DNA-binding</keyword>
<proteinExistence type="predicted"/>
<dbReference type="Proteomes" id="UP000028630">
    <property type="component" value="Unassembled WGS sequence"/>
</dbReference>
<comment type="caution">
    <text evidence="5">The sequence shown here is derived from an EMBL/GenBank/DDBJ whole genome shotgun (WGS) entry which is preliminary data.</text>
</comment>
<feature type="domain" description="HTH cro/C1-type" evidence="4">
    <location>
        <begin position="10"/>
        <end position="63"/>
    </location>
</feature>
<dbReference type="InterPro" id="IPR036286">
    <property type="entry name" value="LexA/Signal_pep-like_sf"/>
</dbReference>
<dbReference type="AlphaFoldDB" id="A0A085A7Z8"/>